<sequence>MKSLIQVLFIISFFCITIQAKDYKVECQKCVISISLSDRELEEIHKRYKNEDDINSVASDINYYTYIIESYAEEFNIKIIPLDSNEYSNLIFVDKKITIDGRSFWLYQKGKKPYKLMDISAPQDEINTYFNITNPKYPKENE</sequence>
<dbReference type="AlphaFoldDB" id="A0A2X3EM74"/>
<proteinExistence type="predicted"/>
<dbReference type="EMBL" id="UAWL01000031">
    <property type="protein sequence ID" value="SQC36454.1"/>
    <property type="molecule type" value="Genomic_DNA"/>
</dbReference>
<reference evidence="1 2" key="1">
    <citation type="submission" date="2018-06" db="EMBL/GenBank/DDBJ databases">
        <authorList>
            <consortium name="Pathogen Informatics"/>
            <person name="Doyle S."/>
        </authorList>
    </citation>
    <scope>NUCLEOTIDE SEQUENCE [LARGE SCALE GENOMIC DNA]</scope>
    <source>
        <strain evidence="1 2">NCTC13102</strain>
    </source>
</reference>
<protein>
    <submittedName>
        <fullName evidence="1">Uncharacterized protein</fullName>
    </submittedName>
</protein>
<accession>A0A2X3EM74</accession>
<name>A0A2X3EM74_9HELI</name>
<organism evidence="1 2">
    <name type="scientific">Helicobacter fennelliae</name>
    <dbReference type="NCBI Taxonomy" id="215"/>
    <lineage>
        <taxon>Bacteria</taxon>
        <taxon>Pseudomonadati</taxon>
        <taxon>Campylobacterota</taxon>
        <taxon>Epsilonproteobacteria</taxon>
        <taxon>Campylobacterales</taxon>
        <taxon>Helicobacteraceae</taxon>
        <taxon>Helicobacter</taxon>
    </lineage>
</organism>
<evidence type="ECO:0000313" key="1">
    <source>
        <dbReference type="EMBL" id="SQC36454.1"/>
    </source>
</evidence>
<dbReference type="RefSeq" id="WP_112059286.1">
    <property type="nucleotide sequence ID" value="NZ_UAWL01000031.1"/>
</dbReference>
<evidence type="ECO:0000313" key="2">
    <source>
        <dbReference type="Proteomes" id="UP000250166"/>
    </source>
</evidence>
<gene>
    <name evidence="1" type="ORF">NCTC13102_02261</name>
</gene>
<dbReference type="Proteomes" id="UP000250166">
    <property type="component" value="Unassembled WGS sequence"/>
</dbReference>